<dbReference type="Proteomes" id="UP000028824">
    <property type="component" value="Unassembled WGS sequence"/>
</dbReference>
<proteinExistence type="inferred from homology"/>
<dbReference type="STRING" id="1105367.CG50_12835"/>
<dbReference type="Pfam" id="PF02361">
    <property type="entry name" value="CbiQ"/>
    <property type="match status" value="1"/>
</dbReference>
<dbReference type="eggNOG" id="COG0619">
    <property type="taxonomic scope" value="Bacteria"/>
</dbReference>
<sequence>MLSLALPGTSWAHRLPAGLKFGVLAVAMAGTAFLRDPLPLAAVGALTAGLYLSLGRRGLRAGATALRPVLWIVGLIVIWQLWLGDPRGALVLALRILAMMALATFVTLTTPLPELMAMIERLATPFARFGLPPRLPALTVAMLLRFIPVLRARLEMLTLAWRARSRRRPGPRLLAPMTLSLLDDSDRLAEALRARGGLTPPRPHKKPTLERRP</sequence>
<dbReference type="InterPro" id="IPR003339">
    <property type="entry name" value="ABC/ECF_trnsptr_transmembrane"/>
</dbReference>
<reference evidence="8 9" key="1">
    <citation type="submission" date="2014-03" db="EMBL/GenBank/DDBJ databases">
        <title>Genome of Paenirhodobacter enshiensis DW2-9.</title>
        <authorList>
            <person name="Wang D."/>
            <person name="Wang G."/>
        </authorList>
    </citation>
    <scope>NUCLEOTIDE SEQUENCE [LARGE SCALE GENOMIC DNA]</scope>
    <source>
        <strain evidence="8 9">DW2-9</strain>
    </source>
</reference>
<evidence type="ECO:0000256" key="3">
    <source>
        <dbReference type="ARBA" id="ARBA00022692"/>
    </source>
</evidence>
<feature type="region of interest" description="Disordered" evidence="6">
    <location>
        <begin position="193"/>
        <end position="213"/>
    </location>
</feature>
<keyword evidence="5 7" id="KW-0472">Membrane</keyword>
<evidence type="ECO:0000256" key="7">
    <source>
        <dbReference type="SAM" id="Phobius"/>
    </source>
</evidence>
<dbReference type="EMBL" id="JFZB01000005">
    <property type="protein sequence ID" value="KFI29067.1"/>
    <property type="molecule type" value="Genomic_DNA"/>
</dbReference>
<dbReference type="RefSeq" id="WP_036635659.1">
    <property type="nucleotide sequence ID" value="NZ_JFZB01000005.1"/>
</dbReference>
<evidence type="ECO:0000256" key="4">
    <source>
        <dbReference type="ARBA" id="ARBA00022989"/>
    </source>
</evidence>
<keyword evidence="9" id="KW-1185">Reference proteome</keyword>
<evidence type="ECO:0000313" key="8">
    <source>
        <dbReference type="EMBL" id="KFI29067.1"/>
    </source>
</evidence>
<protein>
    <submittedName>
        <fullName evidence="8">Uncharacterized protein</fullName>
    </submittedName>
</protein>
<keyword evidence="3 7" id="KW-0812">Transmembrane</keyword>
<evidence type="ECO:0000256" key="5">
    <source>
        <dbReference type="ARBA" id="ARBA00023136"/>
    </source>
</evidence>
<keyword evidence="4 7" id="KW-1133">Transmembrane helix</keyword>
<comment type="subcellular location">
    <subcellularLocation>
        <location evidence="1">Membrane</location>
        <topology evidence="1">Multi-pass membrane protein</topology>
    </subcellularLocation>
</comment>
<gene>
    <name evidence="8" type="ORF">CG50_12835</name>
</gene>
<dbReference type="OrthoDB" id="5868344at2"/>
<evidence type="ECO:0000256" key="2">
    <source>
        <dbReference type="ARBA" id="ARBA00008564"/>
    </source>
</evidence>
<comment type="caution">
    <text evidence="8">The sequence shown here is derived from an EMBL/GenBank/DDBJ whole genome shotgun (WGS) entry which is preliminary data.</text>
</comment>
<dbReference type="GO" id="GO:0005886">
    <property type="term" value="C:plasma membrane"/>
    <property type="evidence" value="ECO:0007669"/>
    <property type="project" value="UniProtKB-ARBA"/>
</dbReference>
<accession>A0A086Y467</accession>
<name>A0A086Y467_9RHOB</name>
<feature type="transmembrane region" description="Helical" evidence="7">
    <location>
        <begin position="89"/>
        <end position="112"/>
    </location>
</feature>
<dbReference type="CDD" id="cd16914">
    <property type="entry name" value="EcfT"/>
    <property type="match status" value="1"/>
</dbReference>
<feature type="transmembrane region" description="Helical" evidence="7">
    <location>
        <begin position="66"/>
        <end position="83"/>
    </location>
</feature>
<feature type="transmembrane region" description="Helical" evidence="7">
    <location>
        <begin position="38"/>
        <end position="54"/>
    </location>
</feature>
<dbReference type="AlphaFoldDB" id="A0A086Y467"/>
<evidence type="ECO:0000256" key="6">
    <source>
        <dbReference type="SAM" id="MobiDB-lite"/>
    </source>
</evidence>
<evidence type="ECO:0000256" key="1">
    <source>
        <dbReference type="ARBA" id="ARBA00004141"/>
    </source>
</evidence>
<comment type="similarity">
    <text evidence="2">Belongs to the CbiQ family.</text>
</comment>
<evidence type="ECO:0000313" key="9">
    <source>
        <dbReference type="Proteomes" id="UP000028824"/>
    </source>
</evidence>
<organism evidence="8 9">
    <name type="scientific">Paenirhodobacter enshiensis</name>
    <dbReference type="NCBI Taxonomy" id="1105367"/>
    <lineage>
        <taxon>Bacteria</taxon>
        <taxon>Pseudomonadati</taxon>
        <taxon>Pseudomonadota</taxon>
        <taxon>Alphaproteobacteria</taxon>
        <taxon>Rhodobacterales</taxon>
        <taxon>Rhodobacter group</taxon>
        <taxon>Paenirhodobacter</taxon>
    </lineage>
</organism>